<dbReference type="RefSeq" id="WP_044129018.1">
    <property type="nucleotide sequence ID" value="NZ_CP062152.1"/>
</dbReference>
<keyword evidence="3" id="KW-0614">Plasmid</keyword>
<evidence type="ECO:0000313" key="3">
    <source>
        <dbReference type="EMBL" id="UYV30245.1"/>
    </source>
</evidence>
<keyword evidence="1" id="KW-1133">Transmembrane helix</keyword>
<feature type="transmembrane region" description="Helical" evidence="1">
    <location>
        <begin position="53"/>
        <end position="72"/>
    </location>
</feature>
<name>A0A3E1IG70_VIBPH</name>
<dbReference type="AlphaFoldDB" id="A0A3E1IG70"/>
<organism evidence="3 5">
    <name type="scientific">Vibrio parahaemolyticus</name>
    <dbReference type="NCBI Taxonomy" id="670"/>
    <lineage>
        <taxon>Bacteria</taxon>
        <taxon>Pseudomonadati</taxon>
        <taxon>Pseudomonadota</taxon>
        <taxon>Gammaproteobacteria</taxon>
        <taxon>Vibrionales</taxon>
        <taxon>Vibrionaceae</taxon>
        <taxon>Vibrio</taxon>
    </lineage>
</organism>
<dbReference type="Proteomes" id="UP000191946">
    <property type="component" value="Unassembled WGS sequence"/>
</dbReference>
<evidence type="ECO:0000313" key="2">
    <source>
        <dbReference type="EMBL" id="OQJ95818.1"/>
    </source>
</evidence>
<protein>
    <recommendedName>
        <fullName evidence="6">DUF4134 domain-containing protein</fullName>
    </recommendedName>
</protein>
<gene>
    <name evidence="2" type="ORF">AKG60_26130</name>
    <name evidence="3" type="ORF">M5598_24650</name>
</gene>
<evidence type="ECO:0000313" key="5">
    <source>
        <dbReference type="Proteomes" id="UP001163036"/>
    </source>
</evidence>
<reference evidence="2 4" key="1">
    <citation type="submission" date="2015-08" db="EMBL/GenBank/DDBJ databases">
        <title>Draft Genome Sequences of Vibrio parahaemolyticus Strains.</title>
        <authorList>
            <person name="Gonzalez-Escalona N."/>
            <person name="DePaola A."/>
        </authorList>
    </citation>
    <scope>NUCLEOTIDE SEQUENCE [LARGE SCALE GENOMIC DNA]</scope>
    <source>
        <strain evidence="2 4">CFSAN001621</strain>
    </source>
</reference>
<dbReference type="EMBL" id="CP097357">
    <property type="protein sequence ID" value="UYV30245.1"/>
    <property type="molecule type" value="Genomic_DNA"/>
</dbReference>
<feature type="transmembrane region" description="Helical" evidence="1">
    <location>
        <begin position="84"/>
        <end position="106"/>
    </location>
</feature>
<evidence type="ECO:0008006" key="6">
    <source>
        <dbReference type="Google" id="ProtNLM"/>
    </source>
</evidence>
<reference evidence="3" key="2">
    <citation type="submission" date="2022-05" db="EMBL/GenBank/DDBJ databases">
        <title>Megaplasmid of Vibrio parahaemolyticus.</title>
        <authorList>
            <person name="Strauch E."/>
            <person name="Borowiak M."/>
        </authorList>
    </citation>
    <scope>NUCLEOTIDE SEQUENCE</scope>
    <source>
        <strain evidence="3">16-VB00198</strain>
        <plasmid evidence="3">pVP-16-VB00198-1</plasmid>
    </source>
</reference>
<geneLocation type="plasmid" evidence="3 5">
    <name>pVP-16-VB00198-1</name>
</geneLocation>
<evidence type="ECO:0000313" key="4">
    <source>
        <dbReference type="Proteomes" id="UP000191946"/>
    </source>
</evidence>
<accession>A0A3E1IG70</accession>
<dbReference type="EMBL" id="LHQV01000029">
    <property type="protein sequence ID" value="OQJ95818.1"/>
    <property type="molecule type" value="Genomic_DNA"/>
</dbReference>
<keyword evidence="1" id="KW-0812">Transmembrane</keyword>
<sequence length="127" mass="13403">MKLTRKHGMYLGLGLLAGFSLLAPDVAFASVKDAGEAAKNIEGNIQAIKSMIMSFFYLVGLVLVGVGLFLFYKDNKQPNQGHAKNGLVSLLVGVGLLSITSIVALLTGTIGFDAKEANERIEADAGF</sequence>
<dbReference type="Proteomes" id="UP001163036">
    <property type="component" value="Plasmid pVP-16-VB00198-1"/>
</dbReference>
<keyword evidence="4" id="KW-1185">Reference proteome</keyword>
<keyword evidence="1" id="KW-0472">Membrane</keyword>
<proteinExistence type="predicted"/>
<evidence type="ECO:0000256" key="1">
    <source>
        <dbReference type="SAM" id="Phobius"/>
    </source>
</evidence>